<dbReference type="InterPro" id="IPR043149">
    <property type="entry name" value="TagF_N"/>
</dbReference>
<dbReference type="Proteomes" id="UP001597452">
    <property type="component" value="Unassembled WGS sequence"/>
</dbReference>
<proteinExistence type="inferred from homology"/>
<dbReference type="PANTHER" id="PTHR37316:SF3">
    <property type="entry name" value="TEICHOIC ACID GLYCEROL-PHOSPHATE TRANSFERASE"/>
    <property type="match status" value="1"/>
</dbReference>
<evidence type="ECO:0000313" key="7">
    <source>
        <dbReference type="EMBL" id="MFD2637634.1"/>
    </source>
</evidence>
<dbReference type="Gene3D" id="3.40.50.12580">
    <property type="match status" value="1"/>
</dbReference>
<comment type="similarity">
    <text evidence="2">Belongs to the CDP-glycerol glycerophosphotransferase family.</text>
</comment>
<organism evidence="7 8">
    <name type="scientific">Piscibacillus salipiscarius</name>
    <dbReference type="NCBI Taxonomy" id="299480"/>
    <lineage>
        <taxon>Bacteria</taxon>
        <taxon>Bacillati</taxon>
        <taxon>Bacillota</taxon>
        <taxon>Bacilli</taxon>
        <taxon>Bacillales</taxon>
        <taxon>Bacillaceae</taxon>
        <taxon>Piscibacillus</taxon>
    </lineage>
</organism>
<evidence type="ECO:0000256" key="3">
    <source>
        <dbReference type="ARBA" id="ARBA00022475"/>
    </source>
</evidence>
<dbReference type="PANTHER" id="PTHR37316">
    <property type="entry name" value="TEICHOIC ACID GLYCEROL-PHOSPHATE PRIMASE"/>
    <property type="match status" value="1"/>
</dbReference>
<evidence type="ECO:0000256" key="2">
    <source>
        <dbReference type="ARBA" id="ARBA00010488"/>
    </source>
</evidence>
<dbReference type="Gene3D" id="3.40.50.11820">
    <property type="match status" value="1"/>
</dbReference>
<dbReference type="InterPro" id="IPR051612">
    <property type="entry name" value="Teichoic_Acid_Biosynth"/>
</dbReference>
<evidence type="ECO:0000313" key="8">
    <source>
        <dbReference type="Proteomes" id="UP001597452"/>
    </source>
</evidence>
<accession>A0ABW5Q731</accession>
<keyword evidence="3" id="KW-1003">Cell membrane</keyword>
<comment type="subcellular location">
    <subcellularLocation>
        <location evidence="1">Cell membrane</location>
        <topology evidence="1">Peripheral membrane protein</topology>
    </subcellularLocation>
</comment>
<reference evidence="8" key="1">
    <citation type="journal article" date="2019" name="Int. J. Syst. Evol. Microbiol.">
        <title>The Global Catalogue of Microorganisms (GCM) 10K type strain sequencing project: providing services to taxonomists for standard genome sequencing and annotation.</title>
        <authorList>
            <consortium name="The Broad Institute Genomics Platform"/>
            <consortium name="The Broad Institute Genome Sequencing Center for Infectious Disease"/>
            <person name="Wu L."/>
            <person name="Ma J."/>
        </authorList>
    </citation>
    <scope>NUCLEOTIDE SEQUENCE [LARGE SCALE GENOMIC DNA]</scope>
    <source>
        <strain evidence="8">TISTR 1571</strain>
    </source>
</reference>
<sequence length="394" mass="47638">MKRLIRKFMRGKKAQKIYRIIFKIVGLLPKKHNLVIFESFHGKQYSDSPRAIYEYMKKHHPEARLIWSVDRRYTRLFEELNLPFVQRFTPKWFWLMPRAQYWVNNVRLPNWLPKPKKTQYIQTWHGTPLKRLGTDIEEVRMPGTTTEKYKRNFVNEAKNWDYLVSPNAYSTEIFKRAFDYKGHMIESGYPRNDFLINHTKNDVDTIKKQLNIPADKKVILYAPTWRDDEYYRVGQYKFDIKLDLHKLKSTIGDDYVILLRMHYLIAENIELSSFEGFAYDVSNHLDIRELYVISDMLITDYSSVFFDYANLRRPMIFYVYDLEKYKDQLRGFYFNLEENAPGPLTRTTDEVLKEIQEYAEQDEPAEHFEQFYKKFCYLEDGRSAEQVVNTFYKK</sequence>
<dbReference type="RefSeq" id="WP_377327129.1">
    <property type="nucleotide sequence ID" value="NZ_JBHUMZ010000009.1"/>
</dbReference>
<protein>
    <submittedName>
        <fullName evidence="7">CDP-glycerol glycerophosphotransferase family protein</fullName>
    </submittedName>
</protein>
<dbReference type="EMBL" id="JBHUMZ010000009">
    <property type="protein sequence ID" value="MFD2637634.1"/>
    <property type="molecule type" value="Genomic_DNA"/>
</dbReference>
<dbReference type="Pfam" id="PF04464">
    <property type="entry name" value="Glyphos_transf"/>
    <property type="match status" value="1"/>
</dbReference>
<dbReference type="InterPro" id="IPR043148">
    <property type="entry name" value="TagF_C"/>
</dbReference>
<name>A0ABW5Q731_9BACI</name>
<evidence type="ECO:0000256" key="5">
    <source>
        <dbReference type="ARBA" id="ARBA00022944"/>
    </source>
</evidence>
<keyword evidence="8" id="KW-1185">Reference proteome</keyword>
<evidence type="ECO:0000256" key="6">
    <source>
        <dbReference type="ARBA" id="ARBA00023136"/>
    </source>
</evidence>
<dbReference type="InterPro" id="IPR007554">
    <property type="entry name" value="Glycerophosphate_synth"/>
</dbReference>
<comment type="caution">
    <text evidence="7">The sequence shown here is derived from an EMBL/GenBank/DDBJ whole genome shotgun (WGS) entry which is preliminary data.</text>
</comment>
<evidence type="ECO:0000256" key="4">
    <source>
        <dbReference type="ARBA" id="ARBA00022679"/>
    </source>
</evidence>
<dbReference type="SUPFAM" id="SSF53756">
    <property type="entry name" value="UDP-Glycosyltransferase/glycogen phosphorylase"/>
    <property type="match status" value="1"/>
</dbReference>
<gene>
    <name evidence="7" type="ORF">ACFSW4_01955</name>
</gene>
<evidence type="ECO:0000256" key="1">
    <source>
        <dbReference type="ARBA" id="ARBA00004202"/>
    </source>
</evidence>
<keyword evidence="4" id="KW-0808">Transferase</keyword>
<keyword evidence="5" id="KW-0777">Teichoic acid biosynthesis</keyword>
<keyword evidence="6" id="KW-0472">Membrane</keyword>